<dbReference type="EMBL" id="UPHU01000001">
    <property type="protein sequence ID" value="VBA47409.1"/>
    <property type="molecule type" value="Genomic_DNA"/>
</dbReference>
<accession>A0A498QKL6</accession>
<keyword evidence="2" id="KW-0560">Oxidoreductase</keyword>
<sequence>MASEVVVYWRPGCPFCWRLRRALRRRRLPTREVNIWTDPDAAAVVRSIADGNETVPTVVVGDIAMVNPTAGQVIDAVRNQAPHLLAHVSSTRWPWTFRGPKLRRR</sequence>
<dbReference type="OrthoDB" id="8991911at2"/>
<proteinExistence type="predicted"/>
<dbReference type="Pfam" id="PF00462">
    <property type="entry name" value="Glutaredoxin"/>
    <property type="match status" value="1"/>
</dbReference>
<evidence type="ECO:0000259" key="1">
    <source>
        <dbReference type="Pfam" id="PF00462"/>
    </source>
</evidence>
<dbReference type="AlphaFoldDB" id="A0A498QKL6"/>
<feature type="domain" description="Glutaredoxin" evidence="1">
    <location>
        <begin position="5"/>
        <end position="62"/>
    </location>
</feature>
<dbReference type="GO" id="GO:0016491">
    <property type="term" value="F:oxidoreductase activity"/>
    <property type="evidence" value="ECO:0007669"/>
    <property type="project" value="UniProtKB-KW"/>
</dbReference>
<name>A0A498QKL6_9MYCO</name>
<dbReference type="InterPro" id="IPR051548">
    <property type="entry name" value="Grx-like_ET"/>
</dbReference>
<dbReference type="GO" id="GO:0009055">
    <property type="term" value="F:electron transfer activity"/>
    <property type="evidence" value="ECO:0007669"/>
    <property type="project" value="TreeGrafter"/>
</dbReference>
<dbReference type="PROSITE" id="PS51354">
    <property type="entry name" value="GLUTAREDOXIN_2"/>
    <property type="match status" value="1"/>
</dbReference>
<dbReference type="GO" id="GO:0045454">
    <property type="term" value="P:cell redox homeostasis"/>
    <property type="evidence" value="ECO:0007669"/>
    <property type="project" value="TreeGrafter"/>
</dbReference>
<dbReference type="Proteomes" id="UP000268285">
    <property type="component" value="Unassembled WGS sequence"/>
</dbReference>
<dbReference type="Gene3D" id="3.40.30.10">
    <property type="entry name" value="Glutaredoxin"/>
    <property type="match status" value="1"/>
</dbReference>
<dbReference type="InterPro" id="IPR002109">
    <property type="entry name" value="Glutaredoxin"/>
</dbReference>
<protein>
    <submittedName>
        <fullName evidence="2">Glutaredoxin.1</fullName>
        <ecNumber evidence="2">1.-.-.-</ecNumber>
    </submittedName>
</protein>
<dbReference type="SUPFAM" id="SSF52833">
    <property type="entry name" value="Thioredoxin-like"/>
    <property type="match status" value="1"/>
</dbReference>
<gene>
    <name evidence="2" type="ORF">LAUMK142_00739</name>
</gene>
<evidence type="ECO:0000313" key="3">
    <source>
        <dbReference type="Proteomes" id="UP000268285"/>
    </source>
</evidence>
<dbReference type="EC" id="1.-.-.-" evidence="2"/>
<dbReference type="RefSeq" id="WP_036398654.1">
    <property type="nucleotide sequence ID" value="NZ_JAIENV010000019.1"/>
</dbReference>
<evidence type="ECO:0000313" key="2">
    <source>
        <dbReference type="EMBL" id="VBA47409.1"/>
    </source>
</evidence>
<dbReference type="PANTHER" id="PTHR34386">
    <property type="entry name" value="GLUTAREDOXIN"/>
    <property type="match status" value="1"/>
</dbReference>
<dbReference type="PANTHER" id="PTHR34386:SF1">
    <property type="entry name" value="GLUTAREDOXIN-LIKE PROTEIN NRDH"/>
    <property type="match status" value="1"/>
</dbReference>
<keyword evidence="3" id="KW-1185">Reference proteome</keyword>
<dbReference type="InterPro" id="IPR036249">
    <property type="entry name" value="Thioredoxin-like_sf"/>
</dbReference>
<reference evidence="2 3" key="1">
    <citation type="submission" date="2018-09" db="EMBL/GenBank/DDBJ databases">
        <authorList>
            <person name="Tagini F."/>
        </authorList>
    </citation>
    <scope>NUCLEOTIDE SEQUENCE [LARGE SCALE GENOMIC DNA]</scope>
    <source>
        <strain evidence="2 3">MK142</strain>
    </source>
</reference>
<organism evidence="2 3">
    <name type="scientific">Mycobacterium pseudokansasii</name>
    <dbReference type="NCBI Taxonomy" id="2341080"/>
    <lineage>
        <taxon>Bacteria</taxon>
        <taxon>Bacillati</taxon>
        <taxon>Actinomycetota</taxon>
        <taxon>Actinomycetes</taxon>
        <taxon>Mycobacteriales</taxon>
        <taxon>Mycobacteriaceae</taxon>
        <taxon>Mycobacterium</taxon>
    </lineage>
</organism>